<protein>
    <submittedName>
        <fullName evidence="1">Uncharacterized protein</fullName>
    </submittedName>
</protein>
<gene>
    <name evidence="1" type="ORF">KQI88_16350</name>
</gene>
<reference evidence="1 2" key="1">
    <citation type="submission" date="2021-06" db="EMBL/GenBank/DDBJ databases">
        <authorList>
            <person name="Sun Q."/>
            <person name="Li D."/>
        </authorList>
    </citation>
    <scope>NUCLEOTIDE SEQUENCE [LARGE SCALE GENOMIC DNA]</scope>
    <source>
        <strain evidence="1 2">MSJ-5</strain>
    </source>
</reference>
<evidence type="ECO:0000313" key="2">
    <source>
        <dbReference type="Proteomes" id="UP000779508"/>
    </source>
</evidence>
<dbReference type="Proteomes" id="UP000779508">
    <property type="component" value="Unassembled WGS sequence"/>
</dbReference>
<comment type="caution">
    <text evidence="1">The sequence shown here is derived from an EMBL/GenBank/DDBJ whole genome shotgun (WGS) entry which is preliminary data.</text>
</comment>
<name>A0ABS6G6A3_9FIRM</name>
<organism evidence="1 2">
    <name type="scientific">Alkaliphilus flagellatus</name>
    <dbReference type="NCBI Taxonomy" id="2841507"/>
    <lineage>
        <taxon>Bacteria</taxon>
        <taxon>Bacillati</taxon>
        <taxon>Bacillota</taxon>
        <taxon>Clostridia</taxon>
        <taxon>Peptostreptococcales</taxon>
        <taxon>Natronincolaceae</taxon>
        <taxon>Alkaliphilus</taxon>
    </lineage>
</organism>
<dbReference type="RefSeq" id="WP_216419210.1">
    <property type="nucleotide sequence ID" value="NZ_JAHLQK010000007.1"/>
</dbReference>
<dbReference type="EMBL" id="JAHLQK010000007">
    <property type="protein sequence ID" value="MBU5677991.1"/>
    <property type="molecule type" value="Genomic_DNA"/>
</dbReference>
<proteinExistence type="predicted"/>
<sequence>MENNKDKEHVIDQMNQLKMHNDKIKECLSAIQLLMVDNNNSRIKDESVTNELDNLSKQVNSISTSINTIERSLS</sequence>
<accession>A0ABS6G6A3</accession>
<evidence type="ECO:0000313" key="1">
    <source>
        <dbReference type="EMBL" id="MBU5677991.1"/>
    </source>
</evidence>
<keyword evidence="2" id="KW-1185">Reference proteome</keyword>